<comment type="caution">
    <text evidence="2">The sequence shown here is derived from an EMBL/GenBank/DDBJ whole genome shotgun (WGS) entry which is preliminary data.</text>
</comment>
<proteinExistence type="predicted"/>
<keyword evidence="1" id="KW-1133">Transmembrane helix</keyword>
<dbReference type="Proteomes" id="UP000011758">
    <property type="component" value="Unassembled WGS sequence"/>
</dbReference>
<keyword evidence="1" id="KW-0812">Transmembrane</keyword>
<dbReference type="EMBL" id="AGEJ01000018">
    <property type="protein sequence ID" value="EMD16606.1"/>
    <property type="molecule type" value="Genomic_DNA"/>
</dbReference>
<sequence>MDNKHLKKSMNTVKRNDRKSKLMIILSYLIIWVFSMIVFWFFTSDTDVLGFCLLYLWIIFPVTSFVLSVIIGKNDYWGHKKWLVSLFFGIMYMLAEYGTFSMANNISSKHLNEPEWGMILIMGSISIIGLFIGDFFYRMRNKTDNF</sequence>
<dbReference type="eggNOG" id="COG1476">
    <property type="taxonomic scope" value="Bacteria"/>
</dbReference>
<dbReference type="RefSeq" id="WP_004803033.1">
    <property type="nucleotide sequence ID" value="NZ_AUGJ01000002.1"/>
</dbReference>
<dbReference type="AlphaFoldDB" id="M2Q2Y0"/>
<organism evidence="2 3">
    <name type="scientific">Eggerthia catenaformis OT 569 = DSM 20559</name>
    <dbReference type="NCBI Taxonomy" id="999415"/>
    <lineage>
        <taxon>Bacteria</taxon>
        <taxon>Bacillati</taxon>
        <taxon>Bacillota</taxon>
        <taxon>Erysipelotrichia</taxon>
        <taxon>Erysipelotrichales</taxon>
        <taxon>Coprobacillaceae</taxon>
        <taxon>Eggerthia</taxon>
    </lineage>
</organism>
<evidence type="ECO:0000313" key="2">
    <source>
        <dbReference type="EMBL" id="EMD16606.1"/>
    </source>
</evidence>
<dbReference type="BioCyc" id="ECAT999415-HMP:GTTI-1190-MONOMER"/>
<keyword evidence="1" id="KW-0472">Membrane</keyword>
<evidence type="ECO:0000313" key="3">
    <source>
        <dbReference type="Proteomes" id="UP000011758"/>
    </source>
</evidence>
<feature type="transmembrane region" description="Helical" evidence="1">
    <location>
        <begin position="21"/>
        <end position="42"/>
    </location>
</feature>
<dbReference type="STRING" id="999415.HMPREF9943_01160"/>
<keyword evidence="3" id="KW-1185">Reference proteome</keyword>
<feature type="transmembrane region" description="Helical" evidence="1">
    <location>
        <begin position="82"/>
        <end position="104"/>
    </location>
</feature>
<gene>
    <name evidence="2" type="ORF">HMPREF9943_01160</name>
</gene>
<reference evidence="2 3" key="1">
    <citation type="submission" date="2013-02" db="EMBL/GenBank/DDBJ databases">
        <title>The Genome Sequence of Lactobacillus catenaformis F0143.</title>
        <authorList>
            <consortium name="The Broad Institute Genome Sequencing Platform"/>
            <person name="Earl A."/>
            <person name="Ward D."/>
            <person name="Feldgarden M."/>
            <person name="Gevers D."/>
            <person name="Izard J."/>
            <person name="Blanton J.M."/>
            <person name="Mathney J."/>
            <person name="Dewhirst F.E."/>
            <person name="Young S.K."/>
            <person name="Zeng Q."/>
            <person name="Gargeya S."/>
            <person name="Fitzgerald M."/>
            <person name="Haas B."/>
            <person name="Abouelleil A."/>
            <person name="Alvarado L."/>
            <person name="Arachchi H.M."/>
            <person name="Berlin A."/>
            <person name="Chapman S.B."/>
            <person name="Gearin G."/>
            <person name="Goldberg J."/>
            <person name="Griggs A."/>
            <person name="Gujja S."/>
            <person name="Hansen M."/>
            <person name="Heiman D."/>
            <person name="Howarth C."/>
            <person name="Larimer J."/>
            <person name="Lui A."/>
            <person name="MacDonald P.J.P."/>
            <person name="McCowen C."/>
            <person name="Montmayeur A."/>
            <person name="Murphy C."/>
            <person name="Neiman D."/>
            <person name="Pearson M."/>
            <person name="Priest M."/>
            <person name="Roberts A."/>
            <person name="Saif S."/>
            <person name="Shea T."/>
            <person name="Sisk P."/>
            <person name="Stolte C."/>
            <person name="Sykes S."/>
            <person name="Wortman J."/>
            <person name="Nusbaum C."/>
            <person name="Birren B."/>
        </authorList>
    </citation>
    <scope>NUCLEOTIDE SEQUENCE [LARGE SCALE GENOMIC DNA]</scope>
    <source>
        <strain evidence="2 3">OT 569</strain>
    </source>
</reference>
<evidence type="ECO:0000256" key="1">
    <source>
        <dbReference type="SAM" id="Phobius"/>
    </source>
</evidence>
<accession>M2Q2Y0</accession>
<feature type="transmembrane region" description="Helical" evidence="1">
    <location>
        <begin position="116"/>
        <end position="137"/>
    </location>
</feature>
<feature type="transmembrane region" description="Helical" evidence="1">
    <location>
        <begin position="48"/>
        <end position="70"/>
    </location>
</feature>
<protein>
    <submittedName>
        <fullName evidence="2">Uncharacterized protein</fullName>
    </submittedName>
</protein>
<name>M2Q2Y0_9FIRM</name>